<name>A0A0F4V5E5_PSEFL</name>
<dbReference type="Proteomes" id="UP000033400">
    <property type="component" value="Unassembled WGS sequence"/>
</dbReference>
<dbReference type="EMBL" id="LACH01000050">
    <property type="protein sequence ID" value="KJZ63740.1"/>
    <property type="molecule type" value="Genomic_DNA"/>
</dbReference>
<keyword evidence="2" id="KW-1133">Transmembrane helix</keyword>
<keyword evidence="2" id="KW-0472">Membrane</keyword>
<dbReference type="AlphaFoldDB" id="A0A0F4V5E5"/>
<evidence type="ECO:0000256" key="2">
    <source>
        <dbReference type="SAM" id="Phobius"/>
    </source>
</evidence>
<comment type="caution">
    <text evidence="3">The sequence shown here is derived from an EMBL/GenBank/DDBJ whole genome shotgun (WGS) entry which is preliminary data.</text>
</comment>
<reference evidence="3 4" key="1">
    <citation type="submission" date="2015-03" db="EMBL/GenBank/DDBJ databases">
        <title>Comparative genomics of Pseudomonas insights into diversity of traits involved in vanlence and defense.</title>
        <authorList>
            <person name="Qin Y."/>
        </authorList>
    </citation>
    <scope>NUCLEOTIDE SEQUENCE [LARGE SCALE GENOMIC DNA]</scope>
    <source>
        <strain evidence="3 4">H24</strain>
    </source>
</reference>
<protein>
    <submittedName>
        <fullName evidence="3">Uncharacterized protein</fullName>
    </submittedName>
</protein>
<dbReference type="PATRIC" id="fig|294.133.peg.4150"/>
<evidence type="ECO:0000256" key="1">
    <source>
        <dbReference type="SAM" id="Coils"/>
    </source>
</evidence>
<feature type="transmembrane region" description="Helical" evidence="2">
    <location>
        <begin position="6"/>
        <end position="27"/>
    </location>
</feature>
<dbReference type="OrthoDB" id="7029943at2"/>
<accession>A0A0F4V5E5</accession>
<proteinExistence type="predicted"/>
<dbReference type="RefSeq" id="WP_046055574.1">
    <property type="nucleotide sequence ID" value="NZ_LACH01000050.1"/>
</dbReference>
<organism evidence="3 4">
    <name type="scientific">Pseudomonas fluorescens</name>
    <dbReference type="NCBI Taxonomy" id="294"/>
    <lineage>
        <taxon>Bacteria</taxon>
        <taxon>Pseudomonadati</taxon>
        <taxon>Pseudomonadota</taxon>
        <taxon>Gammaproteobacteria</taxon>
        <taxon>Pseudomonadales</taxon>
        <taxon>Pseudomonadaceae</taxon>
        <taxon>Pseudomonas</taxon>
    </lineage>
</organism>
<keyword evidence="2" id="KW-0812">Transmembrane</keyword>
<keyword evidence="1" id="KW-0175">Coiled coil</keyword>
<feature type="coiled-coil region" evidence="1">
    <location>
        <begin position="53"/>
        <end position="80"/>
    </location>
</feature>
<evidence type="ECO:0000313" key="3">
    <source>
        <dbReference type="EMBL" id="KJZ63740.1"/>
    </source>
</evidence>
<evidence type="ECO:0000313" key="4">
    <source>
        <dbReference type="Proteomes" id="UP000033400"/>
    </source>
</evidence>
<gene>
    <name evidence="3" type="ORF">VD17_21620</name>
</gene>
<sequence>MSAPDMVATGAMAMIVLILLVLLMQYLKLREIWQKILDCQKSARWARIREMENRELRSALRAEKAHVEQLQGKVEILQRLVVAD</sequence>